<keyword evidence="2" id="KW-1185">Reference proteome</keyword>
<reference evidence="1 2" key="1">
    <citation type="journal article" date="2021" name="Nat. Commun.">
        <title>Genetic determinants of endophytism in the Arabidopsis root mycobiome.</title>
        <authorList>
            <person name="Mesny F."/>
            <person name="Miyauchi S."/>
            <person name="Thiergart T."/>
            <person name="Pickel B."/>
            <person name="Atanasova L."/>
            <person name="Karlsson M."/>
            <person name="Huettel B."/>
            <person name="Barry K.W."/>
            <person name="Haridas S."/>
            <person name="Chen C."/>
            <person name="Bauer D."/>
            <person name="Andreopoulos W."/>
            <person name="Pangilinan J."/>
            <person name="LaButti K."/>
            <person name="Riley R."/>
            <person name="Lipzen A."/>
            <person name="Clum A."/>
            <person name="Drula E."/>
            <person name="Henrissat B."/>
            <person name="Kohler A."/>
            <person name="Grigoriev I.V."/>
            <person name="Martin F.M."/>
            <person name="Hacquard S."/>
        </authorList>
    </citation>
    <scope>NUCLEOTIDE SEQUENCE [LARGE SCALE GENOMIC DNA]</scope>
    <source>
        <strain evidence="1 2">MPI-CAGE-CH-0241</strain>
    </source>
</reference>
<comment type="caution">
    <text evidence="1">The sequence shown here is derived from an EMBL/GenBank/DDBJ whole genome shotgun (WGS) entry which is preliminary data.</text>
</comment>
<proteinExistence type="predicted"/>
<evidence type="ECO:0000313" key="1">
    <source>
        <dbReference type="EMBL" id="KAH6890519.1"/>
    </source>
</evidence>
<protein>
    <submittedName>
        <fullName evidence="1">Uncharacterized protein</fullName>
    </submittedName>
</protein>
<dbReference type="Proteomes" id="UP000777438">
    <property type="component" value="Unassembled WGS sequence"/>
</dbReference>
<gene>
    <name evidence="1" type="ORF">B0T10DRAFT_459170</name>
</gene>
<dbReference type="EMBL" id="JAGPYM010000009">
    <property type="protein sequence ID" value="KAH6890519.1"/>
    <property type="molecule type" value="Genomic_DNA"/>
</dbReference>
<sequence>MPNKAQRNQKDRSVRPNCPPFLPIPCDANGVRLNTKGIDGRNCLQLSASPLEGMLASVAGGASQQHTHVEVIAVGDAVNVLYLKDRETTDGIDVFGTSFPNDHRRIVNQAVESACHDVRIPKSRGCGTDTRKLAPDWFNTDTQTSMNPVLHKSLTREALGQGIKIFEMVNQHGDGLTVYAAPWQYAFSAKMYQHFSPRMTNYDLPNALVYLHEYIKITGNQKLKKGKVRGWVRDFGHLPNGARKDYMDALLTTVRNAYFAKYETYPF</sequence>
<dbReference type="OrthoDB" id="3348320at2759"/>
<organism evidence="1 2">
    <name type="scientific">Thelonectria olida</name>
    <dbReference type="NCBI Taxonomy" id="1576542"/>
    <lineage>
        <taxon>Eukaryota</taxon>
        <taxon>Fungi</taxon>
        <taxon>Dikarya</taxon>
        <taxon>Ascomycota</taxon>
        <taxon>Pezizomycotina</taxon>
        <taxon>Sordariomycetes</taxon>
        <taxon>Hypocreomycetidae</taxon>
        <taxon>Hypocreales</taxon>
        <taxon>Nectriaceae</taxon>
        <taxon>Thelonectria</taxon>
    </lineage>
</organism>
<name>A0A9P8W8A5_9HYPO</name>
<accession>A0A9P8W8A5</accession>
<evidence type="ECO:0000313" key="2">
    <source>
        <dbReference type="Proteomes" id="UP000777438"/>
    </source>
</evidence>
<dbReference type="AlphaFoldDB" id="A0A9P8W8A5"/>